<name>A0A6J7X9S1_9CAUD</name>
<accession>A0A6J7X9S1</accession>
<protein>
    <submittedName>
        <fullName evidence="1">Uncharacterized protein</fullName>
    </submittedName>
</protein>
<gene>
    <name evidence="1" type="ORF">UFOVP760_160</name>
</gene>
<organism evidence="1">
    <name type="scientific">uncultured Caudovirales phage</name>
    <dbReference type="NCBI Taxonomy" id="2100421"/>
    <lineage>
        <taxon>Viruses</taxon>
        <taxon>Duplodnaviria</taxon>
        <taxon>Heunggongvirae</taxon>
        <taxon>Uroviricota</taxon>
        <taxon>Caudoviricetes</taxon>
        <taxon>Peduoviridae</taxon>
        <taxon>Maltschvirus</taxon>
        <taxon>Maltschvirus maltsch</taxon>
    </lineage>
</organism>
<dbReference type="EMBL" id="LR798360">
    <property type="protein sequence ID" value="CAB5226384.1"/>
    <property type="molecule type" value="Genomic_DNA"/>
</dbReference>
<proteinExistence type="predicted"/>
<evidence type="ECO:0000313" key="1">
    <source>
        <dbReference type="EMBL" id="CAB5226384.1"/>
    </source>
</evidence>
<reference evidence="1" key="1">
    <citation type="submission" date="2020-05" db="EMBL/GenBank/DDBJ databases">
        <authorList>
            <person name="Chiriac C."/>
            <person name="Salcher M."/>
            <person name="Ghai R."/>
            <person name="Kavagutti S V."/>
        </authorList>
    </citation>
    <scope>NUCLEOTIDE SEQUENCE</scope>
</reference>
<sequence length="124" mass="13798">MKKKVLFEDTVSYYNKWVAGQASREFSAQRTKFKDLFGSIPDQSPNNSKADDLLAYPLPNVVPVLGDLMTNHSNCVNMFKTALNNPNIKEDGKAVAEIKSVISCLNNSLTELKKIFTVLKDGID</sequence>